<evidence type="ECO:0000256" key="3">
    <source>
        <dbReference type="ARBA" id="ARBA00004997"/>
    </source>
</evidence>
<comment type="cofactor">
    <cofactor evidence="2">
        <name>K(+)</name>
        <dbReference type="ChEBI" id="CHEBI:29103"/>
    </cofactor>
</comment>
<keyword evidence="8" id="KW-0547">Nucleotide-binding</keyword>
<dbReference type="Pfam" id="PF02887">
    <property type="entry name" value="PK_C"/>
    <property type="match status" value="2"/>
</dbReference>
<protein>
    <recommendedName>
        <fullName evidence="5 14">Pyruvate kinase</fullName>
        <ecNumber evidence="5 14">2.7.1.40</ecNumber>
    </recommendedName>
</protein>
<comment type="pathway">
    <text evidence="3 14">Carbohydrate degradation; glycolysis; pyruvate from D-glyceraldehyde 3-phosphate: step 5/5.</text>
</comment>
<evidence type="ECO:0000259" key="16">
    <source>
        <dbReference type="Pfam" id="PF02887"/>
    </source>
</evidence>
<dbReference type="Pfam" id="PF00224">
    <property type="entry name" value="PK"/>
    <property type="match status" value="1"/>
</dbReference>
<dbReference type="GO" id="GO:0030955">
    <property type="term" value="F:potassium ion binding"/>
    <property type="evidence" value="ECO:0007669"/>
    <property type="project" value="InterPro"/>
</dbReference>
<organism evidence="17 18">
    <name type="scientific">Chionoecetes opilio</name>
    <name type="common">Atlantic snow crab</name>
    <name type="synonym">Cancer opilio</name>
    <dbReference type="NCBI Taxonomy" id="41210"/>
    <lineage>
        <taxon>Eukaryota</taxon>
        <taxon>Metazoa</taxon>
        <taxon>Ecdysozoa</taxon>
        <taxon>Arthropoda</taxon>
        <taxon>Crustacea</taxon>
        <taxon>Multicrustacea</taxon>
        <taxon>Malacostraca</taxon>
        <taxon>Eumalacostraca</taxon>
        <taxon>Eucarida</taxon>
        <taxon>Decapoda</taxon>
        <taxon>Pleocyemata</taxon>
        <taxon>Brachyura</taxon>
        <taxon>Eubrachyura</taxon>
        <taxon>Majoidea</taxon>
        <taxon>Majidae</taxon>
        <taxon>Chionoecetes</taxon>
    </lineage>
</organism>
<dbReference type="InterPro" id="IPR011037">
    <property type="entry name" value="Pyrv_Knase-like_insert_dom_sf"/>
</dbReference>
<proteinExistence type="inferred from homology"/>
<evidence type="ECO:0000256" key="13">
    <source>
        <dbReference type="ARBA" id="ARBA00023317"/>
    </source>
</evidence>
<keyword evidence="13 17" id="KW-0670">Pyruvate</keyword>
<evidence type="ECO:0000256" key="5">
    <source>
        <dbReference type="ARBA" id="ARBA00012142"/>
    </source>
</evidence>
<dbReference type="InterPro" id="IPR040442">
    <property type="entry name" value="Pyrv_kinase-like_dom_sf"/>
</dbReference>
<keyword evidence="12 14" id="KW-0324">Glycolysis</keyword>
<evidence type="ECO:0000313" key="17">
    <source>
        <dbReference type="EMBL" id="KAG0718033.1"/>
    </source>
</evidence>
<dbReference type="Proteomes" id="UP000770661">
    <property type="component" value="Unassembled WGS sequence"/>
</dbReference>
<dbReference type="InterPro" id="IPR036918">
    <property type="entry name" value="Pyrv_Knase_C_sf"/>
</dbReference>
<evidence type="ECO:0000256" key="9">
    <source>
        <dbReference type="ARBA" id="ARBA00022777"/>
    </source>
</evidence>
<dbReference type="NCBIfam" id="TIGR01064">
    <property type="entry name" value="pyruv_kin"/>
    <property type="match status" value="1"/>
</dbReference>
<keyword evidence="11 14" id="KW-0460">Magnesium</keyword>
<dbReference type="Gene3D" id="3.20.20.60">
    <property type="entry name" value="Phosphoenolpyruvate-binding domains"/>
    <property type="match status" value="1"/>
</dbReference>
<dbReference type="OrthoDB" id="108365at2759"/>
<dbReference type="SUPFAM" id="SSF52935">
    <property type="entry name" value="PK C-terminal domain-like"/>
    <property type="match status" value="2"/>
</dbReference>
<evidence type="ECO:0000256" key="10">
    <source>
        <dbReference type="ARBA" id="ARBA00022840"/>
    </source>
</evidence>
<dbReference type="FunFam" id="3.20.20.60:FF:000025">
    <property type="entry name" value="Pyruvate kinase"/>
    <property type="match status" value="1"/>
</dbReference>
<comment type="similarity">
    <text evidence="4 14">Belongs to the pyruvate kinase family.</text>
</comment>
<dbReference type="NCBIfam" id="NF004978">
    <property type="entry name" value="PRK06354.1"/>
    <property type="match status" value="1"/>
</dbReference>
<sequence length="754" mass="82494">MAAGQHVRESLRPSARPVPPTFWLIISSLAERCGVRSRQCVLGARRPPASPHSDQRSATTIVIRYGRQGFGQCFSIASLQGRIQSRSTCAVICLHPSILCRHPSCQHLLQQPQALTTPAATHQHRYTQGNVGNKKIGTFALPSSTWHWANRVPGKVAGCPLSTLWHSQGHSRGSVSVALSRYIATHKMDMDLMSKVAPAQMGAANAHTQVDHMCALDIDSRPFSQRLSSIICTIGPVSRSVEMLEQMMEAGMNIARMNFSHGTHEYHAETMENVRKAAISYSKKTGHSHPVAIALDTKGPEIRTGLLEGGASAEIELKTGEQVKLTTDKEFYEKCTVECVYLDYVNITKVVKANNRIFVDDGLISLIAKEIGSDFIVCEVENGGMLGSKKGVNLPGVPVDLPAVSEKDRSDLLLGVKMGVDMVFASFIRDAAGVKEIKKVLGEEGKNILIISKIENHQGCKNIDSIIEEGDGIMVARGDLGIEIPAEKVFIAQKQMLARCNKVGKPVICATQMLESMVKKPRPTRAEVSDVGNAIMDGADCVMLSGETAKGDYPMVCVRTMANIAREAECALWHKQLFTELSQQVPLPTDSTHTTAIAAVEASFKAMASSIIVITTTGRSAHLVSKYRPRCPIMAVTRFPQVARQAHLHRGIVPIHYTGIHRGIVPSHYTGEHRWWKDRESKQASKQAGVREGVPQKAADRVEDWMDDVNARVDYAVAFGKQRGFVKTGDPVVVVTGWQKGAGYTNTMRVLYVK</sequence>
<dbReference type="UniPathway" id="UPA00109">
    <property type="reaction ID" value="UER00188"/>
</dbReference>
<dbReference type="GO" id="GO:0004743">
    <property type="term" value="F:pyruvate kinase activity"/>
    <property type="evidence" value="ECO:0007669"/>
    <property type="project" value="UniProtKB-EC"/>
</dbReference>
<dbReference type="InterPro" id="IPR015806">
    <property type="entry name" value="Pyrv_Knase_insert_dom_sf"/>
</dbReference>
<evidence type="ECO:0000256" key="2">
    <source>
        <dbReference type="ARBA" id="ARBA00001958"/>
    </source>
</evidence>
<feature type="domain" description="Pyruvate kinase C-terminal" evidence="16">
    <location>
        <begin position="594"/>
        <end position="658"/>
    </location>
</feature>
<dbReference type="PRINTS" id="PR01050">
    <property type="entry name" value="PYRUVTKNASE"/>
</dbReference>
<evidence type="ECO:0000256" key="14">
    <source>
        <dbReference type="RuleBase" id="RU000504"/>
    </source>
</evidence>
<dbReference type="CDD" id="cd00288">
    <property type="entry name" value="Pyruvate_Kinase"/>
    <property type="match status" value="1"/>
</dbReference>
<keyword evidence="6 14" id="KW-0808">Transferase</keyword>
<evidence type="ECO:0000256" key="7">
    <source>
        <dbReference type="ARBA" id="ARBA00022723"/>
    </source>
</evidence>
<keyword evidence="9 14" id="KW-0418">Kinase</keyword>
<dbReference type="InterPro" id="IPR015795">
    <property type="entry name" value="Pyrv_Knase_C"/>
</dbReference>
<keyword evidence="7" id="KW-0479">Metal-binding</keyword>
<feature type="domain" description="Pyruvate kinase barrel" evidence="15">
    <location>
        <begin position="226"/>
        <end position="557"/>
    </location>
</feature>
<keyword evidence="18" id="KW-1185">Reference proteome</keyword>
<gene>
    <name evidence="17" type="primary">PyK</name>
    <name evidence="17" type="ORF">GWK47_053255</name>
</gene>
<evidence type="ECO:0000256" key="12">
    <source>
        <dbReference type="ARBA" id="ARBA00023152"/>
    </source>
</evidence>
<dbReference type="SUPFAM" id="SSF51621">
    <property type="entry name" value="Phosphoenolpyruvate/pyruvate domain"/>
    <property type="match status" value="1"/>
</dbReference>
<dbReference type="InterPro" id="IPR015793">
    <property type="entry name" value="Pyrv_Knase_brl"/>
</dbReference>
<evidence type="ECO:0000256" key="4">
    <source>
        <dbReference type="ARBA" id="ARBA00008663"/>
    </source>
</evidence>
<dbReference type="InterPro" id="IPR001697">
    <property type="entry name" value="Pyr_Knase"/>
</dbReference>
<name>A0A8J4Y0Q8_CHIOP</name>
<evidence type="ECO:0000256" key="6">
    <source>
        <dbReference type="ARBA" id="ARBA00022679"/>
    </source>
</evidence>
<dbReference type="InterPro" id="IPR015813">
    <property type="entry name" value="Pyrv/PenolPyrv_kinase-like_dom"/>
</dbReference>
<dbReference type="PANTHER" id="PTHR11817">
    <property type="entry name" value="PYRUVATE KINASE"/>
    <property type="match status" value="1"/>
</dbReference>
<evidence type="ECO:0000313" key="18">
    <source>
        <dbReference type="Proteomes" id="UP000770661"/>
    </source>
</evidence>
<dbReference type="Gene3D" id="2.40.33.10">
    <property type="entry name" value="PK beta-barrel domain-like"/>
    <property type="match status" value="1"/>
</dbReference>
<evidence type="ECO:0000259" key="15">
    <source>
        <dbReference type="Pfam" id="PF00224"/>
    </source>
</evidence>
<dbReference type="Gene3D" id="3.40.1380.20">
    <property type="entry name" value="Pyruvate kinase, C-terminal domain"/>
    <property type="match status" value="1"/>
</dbReference>
<comment type="catalytic activity">
    <reaction evidence="14">
        <text>pyruvate + ATP = phosphoenolpyruvate + ADP + H(+)</text>
        <dbReference type="Rhea" id="RHEA:18157"/>
        <dbReference type="ChEBI" id="CHEBI:15361"/>
        <dbReference type="ChEBI" id="CHEBI:15378"/>
        <dbReference type="ChEBI" id="CHEBI:30616"/>
        <dbReference type="ChEBI" id="CHEBI:58702"/>
        <dbReference type="ChEBI" id="CHEBI:456216"/>
        <dbReference type="EC" id="2.7.1.40"/>
    </reaction>
</comment>
<evidence type="ECO:0000256" key="11">
    <source>
        <dbReference type="ARBA" id="ARBA00022842"/>
    </source>
</evidence>
<dbReference type="EC" id="2.7.1.40" evidence="5 14"/>
<dbReference type="FunFam" id="2.40.33.10:FF:000023">
    <property type="entry name" value="Pyruvate kinase PKM"/>
    <property type="match status" value="1"/>
</dbReference>
<dbReference type="EMBL" id="JACEEZ010016744">
    <property type="protein sequence ID" value="KAG0718033.1"/>
    <property type="molecule type" value="Genomic_DNA"/>
</dbReference>
<dbReference type="SUPFAM" id="SSF50800">
    <property type="entry name" value="PK beta-barrel domain-like"/>
    <property type="match status" value="1"/>
</dbReference>
<dbReference type="AlphaFoldDB" id="A0A8J4Y0Q8"/>
<dbReference type="GO" id="GO:0016301">
    <property type="term" value="F:kinase activity"/>
    <property type="evidence" value="ECO:0007669"/>
    <property type="project" value="UniProtKB-KW"/>
</dbReference>
<evidence type="ECO:0000256" key="1">
    <source>
        <dbReference type="ARBA" id="ARBA00001946"/>
    </source>
</evidence>
<feature type="domain" description="Pyruvate kinase C-terminal" evidence="16">
    <location>
        <begin position="701"/>
        <end position="751"/>
    </location>
</feature>
<dbReference type="GO" id="GO:0000287">
    <property type="term" value="F:magnesium ion binding"/>
    <property type="evidence" value="ECO:0007669"/>
    <property type="project" value="InterPro"/>
</dbReference>
<evidence type="ECO:0000256" key="8">
    <source>
        <dbReference type="ARBA" id="ARBA00022741"/>
    </source>
</evidence>
<keyword evidence="10" id="KW-0067">ATP-binding</keyword>
<comment type="caution">
    <text evidence="17">The sequence shown here is derived from an EMBL/GenBank/DDBJ whole genome shotgun (WGS) entry which is preliminary data.</text>
</comment>
<accession>A0A8J4Y0Q8</accession>
<dbReference type="GO" id="GO:0005524">
    <property type="term" value="F:ATP binding"/>
    <property type="evidence" value="ECO:0007669"/>
    <property type="project" value="UniProtKB-KW"/>
</dbReference>
<dbReference type="NCBIfam" id="NF004491">
    <property type="entry name" value="PRK05826.1"/>
    <property type="match status" value="1"/>
</dbReference>
<comment type="cofactor">
    <cofactor evidence="1">
        <name>Mg(2+)</name>
        <dbReference type="ChEBI" id="CHEBI:18420"/>
    </cofactor>
</comment>
<reference evidence="17" key="1">
    <citation type="submission" date="2020-07" db="EMBL/GenBank/DDBJ databases">
        <title>The High-quality genome of the commercially important snow crab, Chionoecetes opilio.</title>
        <authorList>
            <person name="Jeong J.-H."/>
            <person name="Ryu S."/>
        </authorList>
    </citation>
    <scope>NUCLEOTIDE SEQUENCE</scope>
    <source>
        <strain evidence="17">MADBK_172401_WGS</strain>
        <tissue evidence="17">Digestive gland</tissue>
    </source>
</reference>